<dbReference type="AlphaFoldDB" id="D7BSC0"/>
<sequence>MIDVVIAGAGPNGLMLACELALAGIRPLVLERLTEPSTEQRANGMVGQVVRVLDRRGLYERLTSPGATPEPVPHFVFGAFPLELSDLPDNPLYALPVPQRRIEQMLAERAAELGVEIRRDHEVIGLTQDEKSVTVELRGREPIEAAFLVGADGGHSVVRKLGPAGGHSVVRKLTGIGFPGVTADDSVSRMGQVSVDPGMVGADGGLAVPDFGVVPAFRHLRTERGLVAWAPFPDRDPLLSTVEWDQPAEGEASLDELRASASRVLGVTDVPLAPPTGPGPHVMRRLFGGNTRIAERYRAGRVLLLGDAAHVHSAIGGPGLNMGIQDAVNLGWKLAAELCGHAPEGLLDSYEAERAPVARRVAMHTQAQSLLIRPGGEVTALRELFGELLAQPTTRQHLADLMSGADITYDMGPVTGPLVGRWAPDLPGLREATRTGRPLLLDPTGTLDTGPWAPYVDTMTVPELDTALLLRPDCYIAWQGTTDDGLRDALGRWIRAV</sequence>
<reference evidence="5 6" key="1">
    <citation type="journal article" date="2010" name="J. Bacteriol.">
        <title>Genome sequence of the milbemycin-producing bacterium Streptomyces bingchenggensis.</title>
        <authorList>
            <person name="Wang X.J."/>
            <person name="Yan Y.J."/>
            <person name="Zhang B."/>
            <person name="An J."/>
            <person name="Wang J.J."/>
            <person name="Tian J."/>
            <person name="Jiang L."/>
            <person name="Chen Y.H."/>
            <person name="Huang S.X."/>
            <person name="Yin M."/>
            <person name="Zhang J."/>
            <person name="Gao A.L."/>
            <person name="Liu C.X."/>
            <person name="Zhu Z.X."/>
            <person name="Xiang W.S."/>
        </authorList>
    </citation>
    <scope>NUCLEOTIDE SEQUENCE [LARGE SCALE GENOMIC DNA]</scope>
    <source>
        <strain evidence="5 6">BCW-1</strain>
    </source>
</reference>
<dbReference type="STRING" id="749414.SBI_06318"/>
<dbReference type="InterPro" id="IPR036188">
    <property type="entry name" value="FAD/NAD-bd_sf"/>
</dbReference>
<evidence type="ECO:0000256" key="1">
    <source>
        <dbReference type="ARBA" id="ARBA00001974"/>
    </source>
</evidence>
<dbReference type="KEGG" id="sbh:SBI_06318"/>
<accession>D7BSC0</accession>
<evidence type="ECO:0000313" key="6">
    <source>
        <dbReference type="Proteomes" id="UP000000377"/>
    </source>
</evidence>
<dbReference type="GO" id="GO:0016709">
    <property type="term" value="F:oxidoreductase activity, acting on paired donors, with incorporation or reduction of molecular oxygen, NAD(P)H as one donor, and incorporation of one atom of oxygen"/>
    <property type="evidence" value="ECO:0007669"/>
    <property type="project" value="UniProtKB-ARBA"/>
</dbReference>
<evidence type="ECO:0000259" key="4">
    <source>
        <dbReference type="Pfam" id="PF01494"/>
    </source>
</evidence>
<dbReference type="SUPFAM" id="SSF51905">
    <property type="entry name" value="FAD/NAD(P)-binding domain"/>
    <property type="match status" value="1"/>
</dbReference>
<dbReference type="PANTHER" id="PTHR43004">
    <property type="entry name" value="TRK SYSTEM POTASSIUM UPTAKE PROTEIN"/>
    <property type="match status" value="1"/>
</dbReference>
<dbReference type="Gene3D" id="3.50.50.60">
    <property type="entry name" value="FAD/NAD(P)-binding domain"/>
    <property type="match status" value="2"/>
</dbReference>
<dbReference type="EMBL" id="CP002047">
    <property type="protein sequence ID" value="ADI09438.1"/>
    <property type="molecule type" value="Genomic_DNA"/>
</dbReference>
<proteinExistence type="predicted"/>
<dbReference type="GO" id="GO:0071949">
    <property type="term" value="F:FAD binding"/>
    <property type="evidence" value="ECO:0007669"/>
    <property type="project" value="InterPro"/>
</dbReference>
<dbReference type="eggNOG" id="COG0654">
    <property type="taxonomic scope" value="Bacteria"/>
</dbReference>
<comment type="cofactor">
    <cofactor evidence="1">
        <name>FAD</name>
        <dbReference type="ChEBI" id="CHEBI:57692"/>
    </cofactor>
</comment>
<dbReference type="HOGENOM" id="CLU_009665_20_1_11"/>
<gene>
    <name evidence="5" type="ordered locus">SBI_06318</name>
</gene>
<dbReference type="Gene3D" id="3.40.30.120">
    <property type="match status" value="1"/>
</dbReference>
<evidence type="ECO:0000256" key="2">
    <source>
        <dbReference type="ARBA" id="ARBA00022630"/>
    </source>
</evidence>
<dbReference type="Proteomes" id="UP000000377">
    <property type="component" value="Chromosome"/>
</dbReference>
<dbReference type="Pfam" id="PF01494">
    <property type="entry name" value="FAD_binding_3"/>
    <property type="match status" value="1"/>
</dbReference>
<name>D7BSC0_STRBB</name>
<keyword evidence="3" id="KW-0274">FAD</keyword>
<evidence type="ECO:0000313" key="5">
    <source>
        <dbReference type="EMBL" id="ADI09438.1"/>
    </source>
</evidence>
<dbReference type="PATRIC" id="fig|749414.3.peg.6509"/>
<organism evidence="5 6">
    <name type="scientific">Streptomyces bingchenggensis (strain BCW-1)</name>
    <dbReference type="NCBI Taxonomy" id="749414"/>
    <lineage>
        <taxon>Bacteria</taxon>
        <taxon>Bacillati</taxon>
        <taxon>Actinomycetota</taxon>
        <taxon>Actinomycetes</taxon>
        <taxon>Kitasatosporales</taxon>
        <taxon>Streptomycetaceae</taxon>
        <taxon>Streptomyces</taxon>
    </lineage>
</organism>
<dbReference type="Pfam" id="PF21274">
    <property type="entry name" value="Rng_hyd_C"/>
    <property type="match status" value="1"/>
</dbReference>
<evidence type="ECO:0000256" key="3">
    <source>
        <dbReference type="ARBA" id="ARBA00022827"/>
    </source>
</evidence>
<dbReference type="PANTHER" id="PTHR43004:SF19">
    <property type="entry name" value="BINDING MONOOXYGENASE, PUTATIVE (JCVI)-RELATED"/>
    <property type="match status" value="1"/>
</dbReference>
<dbReference type="InterPro" id="IPR002938">
    <property type="entry name" value="FAD-bd"/>
</dbReference>
<dbReference type="PRINTS" id="PR00420">
    <property type="entry name" value="RNGMNOXGNASE"/>
</dbReference>
<protein>
    <submittedName>
        <fullName evidence="5">Putative polyketide oxygenase/hydroxylase</fullName>
    </submittedName>
</protein>
<dbReference type="RefSeq" id="WP_014178889.1">
    <property type="nucleotide sequence ID" value="NC_016582.1"/>
</dbReference>
<dbReference type="InterPro" id="IPR050641">
    <property type="entry name" value="RIFMO-like"/>
</dbReference>
<keyword evidence="2" id="KW-0285">Flavoprotein</keyword>
<feature type="domain" description="FAD-binding" evidence="4">
    <location>
        <begin position="2"/>
        <end position="363"/>
    </location>
</feature>
<keyword evidence="6" id="KW-1185">Reference proteome</keyword>